<sequence>MAIRASRTPSGLMQTPVMSKWQGTVEIGFVIPYIDESEHHLRRLEVQDMDGDYLFDILPSQDGCEGVCREAGQTFVLSLGWNEYDQMCGRMKGSSIRIDLSGIDLG</sequence>
<accession>A0A0F9AMS3</accession>
<dbReference type="EMBL" id="LAZR01056766">
    <property type="protein sequence ID" value="KKK73491.1"/>
    <property type="molecule type" value="Genomic_DNA"/>
</dbReference>
<dbReference type="AlphaFoldDB" id="A0A0F9AMS3"/>
<evidence type="ECO:0000313" key="1">
    <source>
        <dbReference type="EMBL" id="KKK73491.1"/>
    </source>
</evidence>
<reference evidence="1" key="1">
    <citation type="journal article" date="2015" name="Nature">
        <title>Complex archaea that bridge the gap between prokaryotes and eukaryotes.</title>
        <authorList>
            <person name="Spang A."/>
            <person name="Saw J.H."/>
            <person name="Jorgensen S.L."/>
            <person name="Zaremba-Niedzwiedzka K."/>
            <person name="Martijn J."/>
            <person name="Lind A.E."/>
            <person name="van Eijk R."/>
            <person name="Schleper C."/>
            <person name="Guy L."/>
            <person name="Ettema T.J."/>
        </authorList>
    </citation>
    <scope>NUCLEOTIDE SEQUENCE</scope>
</reference>
<proteinExistence type="predicted"/>
<protein>
    <submittedName>
        <fullName evidence="1">Uncharacterized protein</fullName>
    </submittedName>
</protein>
<organism evidence="1">
    <name type="scientific">marine sediment metagenome</name>
    <dbReference type="NCBI Taxonomy" id="412755"/>
    <lineage>
        <taxon>unclassified sequences</taxon>
        <taxon>metagenomes</taxon>
        <taxon>ecological metagenomes</taxon>
    </lineage>
</organism>
<gene>
    <name evidence="1" type="ORF">LCGC14_2893310</name>
</gene>
<comment type="caution">
    <text evidence="1">The sequence shown here is derived from an EMBL/GenBank/DDBJ whole genome shotgun (WGS) entry which is preliminary data.</text>
</comment>
<name>A0A0F9AMS3_9ZZZZ</name>